<organism evidence="1 2">
    <name type="scientific">Athelia psychrophila</name>
    <dbReference type="NCBI Taxonomy" id="1759441"/>
    <lineage>
        <taxon>Eukaryota</taxon>
        <taxon>Fungi</taxon>
        <taxon>Dikarya</taxon>
        <taxon>Basidiomycota</taxon>
        <taxon>Agaricomycotina</taxon>
        <taxon>Agaricomycetes</taxon>
        <taxon>Agaricomycetidae</taxon>
        <taxon>Atheliales</taxon>
        <taxon>Atheliaceae</taxon>
        <taxon>Athelia</taxon>
    </lineage>
</organism>
<evidence type="ECO:0000313" key="1">
    <source>
        <dbReference type="EMBL" id="KZP32355.1"/>
    </source>
</evidence>
<keyword evidence="2" id="KW-1185">Reference proteome</keyword>
<protein>
    <submittedName>
        <fullName evidence="1">Uncharacterized protein</fullName>
    </submittedName>
</protein>
<gene>
    <name evidence="1" type="ORF">FIBSPDRAFT_1036980</name>
</gene>
<name>A0A166V533_9AGAM</name>
<sequence length="112" mass="12839">MHAEKEDQAEAGRKKMKDMEVGSMVFVEAAVRASMSPARQRGTRCRSSRRLLTGYITAHTVVNPNDQPCINLDELLRSMIPAENNTEALKFMERDELTRRWRTRCSRGTRSP</sequence>
<dbReference type="Proteomes" id="UP000076532">
    <property type="component" value="Unassembled WGS sequence"/>
</dbReference>
<accession>A0A166V533</accession>
<reference evidence="1 2" key="1">
    <citation type="journal article" date="2016" name="Mol. Biol. Evol.">
        <title>Comparative Genomics of Early-Diverging Mushroom-Forming Fungi Provides Insights into the Origins of Lignocellulose Decay Capabilities.</title>
        <authorList>
            <person name="Nagy L.G."/>
            <person name="Riley R."/>
            <person name="Tritt A."/>
            <person name="Adam C."/>
            <person name="Daum C."/>
            <person name="Floudas D."/>
            <person name="Sun H."/>
            <person name="Yadav J.S."/>
            <person name="Pangilinan J."/>
            <person name="Larsson K.H."/>
            <person name="Matsuura K."/>
            <person name="Barry K."/>
            <person name="Labutti K."/>
            <person name="Kuo R."/>
            <person name="Ohm R.A."/>
            <person name="Bhattacharya S.S."/>
            <person name="Shirouzu T."/>
            <person name="Yoshinaga Y."/>
            <person name="Martin F.M."/>
            <person name="Grigoriev I.V."/>
            <person name="Hibbett D.S."/>
        </authorList>
    </citation>
    <scope>NUCLEOTIDE SEQUENCE [LARGE SCALE GENOMIC DNA]</scope>
    <source>
        <strain evidence="1 2">CBS 109695</strain>
    </source>
</reference>
<proteinExistence type="predicted"/>
<dbReference type="AlphaFoldDB" id="A0A166V533"/>
<dbReference type="EMBL" id="KV417486">
    <property type="protein sequence ID" value="KZP32355.1"/>
    <property type="molecule type" value="Genomic_DNA"/>
</dbReference>
<evidence type="ECO:0000313" key="2">
    <source>
        <dbReference type="Proteomes" id="UP000076532"/>
    </source>
</evidence>